<evidence type="ECO:0000313" key="5">
    <source>
        <dbReference type="WBParaSite" id="TTAC_0001026101-mRNA-1"/>
    </source>
</evidence>
<keyword evidence="1" id="KW-0175">Coiled coil</keyword>
<evidence type="ECO:0000313" key="4">
    <source>
        <dbReference type="Proteomes" id="UP000274429"/>
    </source>
</evidence>
<name>A0A0R3X9N6_HYDTA</name>
<protein>
    <submittedName>
        <fullName evidence="5">RAB6-interacting golgin</fullName>
    </submittedName>
</protein>
<evidence type="ECO:0000256" key="2">
    <source>
        <dbReference type="SAM" id="MobiDB-lite"/>
    </source>
</evidence>
<feature type="region of interest" description="Disordered" evidence="2">
    <location>
        <begin position="1"/>
        <end position="39"/>
    </location>
</feature>
<gene>
    <name evidence="3" type="ORF">TTAC_LOCUS10246</name>
</gene>
<feature type="coiled-coil region" evidence="1">
    <location>
        <begin position="67"/>
        <end position="129"/>
    </location>
</feature>
<sequence length="136" mass="15719">MENRSKSVEKKLEELLGEPSKERSEKKFYSSNADAKSPADSGIQLITCEDLPVRLNDAQQLLHETRIQSLLKENAKLNGELKSMQQNEADFENAAREVRTFLLRAEEDKKRLMNRIEKLTANARFEDAKKKQIIRD</sequence>
<dbReference type="STRING" id="6205.A0A0R3X9N6"/>
<dbReference type="AlphaFoldDB" id="A0A0R3X9N6"/>
<reference evidence="3 4" key="2">
    <citation type="submission" date="2018-11" db="EMBL/GenBank/DDBJ databases">
        <authorList>
            <consortium name="Pathogen Informatics"/>
        </authorList>
    </citation>
    <scope>NUCLEOTIDE SEQUENCE [LARGE SCALE GENOMIC DNA]</scope>
</reference>
<evidence type="ECO:0000313" key="3">
    <source>
        <dbReference type="EMBL" id="VDM35226.1"/>
    </source>
</evidence>
<dbReference type="OrthoDB" id="10254663at2759"/>
<dbReference type="Proteomes" id="UP000274429">
    <property type="component" value="Unassembled WGS sequence"/>
</dbReference>
<organism evidence="5">
    <name type="scientific">Hydatigena taeniaeformis</name>
    <name type="common">Feline tapeworm</name>
    <name type="synonym">Taenia taeniaeformis</name>
    <dbReference type="NCBI Taxonomy" id="6205"/>
    <lineage>
        <taxon>Eukaryota</taxon>
        <taxon>Metazoa</taxon>
        <taxon>Spiralia</taxon>
        <taxon>Lophotrochozoa</taxon>
        <taxon>Platyhelminthes</taxon>
        <taxon>Cestoda</taxon>
        <taxon>Eucestoda</taxon>
        <taxon>Cyclophyllidea</taxon>
        <taxon>Taeniidae</taxon>
        <taxon>Hydatigera</taxon>
    </lineage>
</organism>
<evidence type="ECO:0000256" key="1">
    <source>
        <dbReference type="SAM" id="Coils"/>
    </source>
</evidence>
<dbReference type="WBParaSite" id="TTAC_0001026101-mRNA-1">
    <property type="protein sequence ID" value="TTAC_0001026101-mRNA-1"/>
    <property type="gene ID" value="TTAC_0001026101"/>
</dbReference>
<keyword evidence="4" id="KW-1185">Reference proteome</keyword>
<dbReference type="EMBL" id="UYWX01021469">
    <property type="protein sequence ID" value="VDM35226.1"/>
    <property type="molecule type" value="Genomic_DNA"/>
</dbReference>
<feature type="compositionally biased region" description="Basic and acidic residues" evidence="2">
    <location>
        <begin position="1"/>
        <end position="28"/>
    </location>
</feature>
<proteinExistence type="predicted"/>
<reference evidence="5" key="1">
    <citation type="submission" date="2017-02" db="UniProtKB">
        <authorList>
            <consortium name="WormBaseParasite"/>
        </authorList>
    </citation>
    <scope>IDENTIFICATION</scope>
</reference>
<accession>A0A0R3X9N6</accession>